<keyword evidence="5" id="KW-1185">Reference proteome</keyword>
<dbReference type="SUPFAM" id="SSF53335">
    <property type="entry name" value="S-adenosyl-L-methionine-dependent methyltransferases"/>
    <property type="match status" value="1"/>
</dbReference>
<dbReference type="GO" id="GO:0032259">
    <property type="term" value="P:methylation"/>
    <property type="evidence" value="ECO:0007669"/>
    <property type="project" value="UniProtKB-KW"/>
</dbReference>
<dbReference type="Gene3D" id="3.40.50.150">
    <property type="entry name" value="Vaccinia Virus protein VP39"/>
    <property type="match status" value="1"/>
</dbReference>
<proteinExistence type="predicted"/>
<evidence type="ECO:0000256" key="2">
    <source>
        <dbReference type="ARBA" id="ARBA00022679"/>
    </source>
</evidence>
<protein>
    <submittedName>
        <fullName evidence="4">Methyltransferase domain-containing protein</fullName>
    </submittedName>
</protein>
<dbReference type="InterPro" id="IPR041698">
    <property type="entry name" value="Methyltransf_25"/>
</dbReference>
<accession>A0A4Y8KWM1</accession>
<dbReference type="GO" id="GO:0008168">
    <property type="term" value="F:methyltransferase activity"/>
    <property type="evidence" value="ECO:0007669"/>
    <property type="project" value="UniProtKB-KW"/>
</dbReference>
<dbReference type="PANTHER" id="PTHR43861:SF1">
    <property type="entry name" value="TRANS-ACONITATE 2-METHYLTRANSFERASE"/>
    <property type="match status" value="1"/>
</dbReference>
<sequence length="211" mass="22680">MANVYETAASFYDALSGERFVYRAGREAGVTLLGLRRGDTVLDLGCGTGLNLALLVDAVGPSGTVIALDRSPAMLRMARNRVESNRWSTVRLFEADATTFAPAQVASELPTGERHVDAVFSSYAMSVFHDWHPAWDRMCELLRPGGRAGIVDMQLPTGIHRVFSPLARLAAAVGGADLDARPWTVIEREGVDVRSMSLSGGHIRAVAATIP</sequence>
<comment type="caution">
    <text evidence="4">The sequence shown here is derived from an EMBL/GenBank/DDBJ whole genome shotgun (WGS) entry which is preliminary data.</text>
</comment>
<keyword evidence="2 4" id="KW-0808">Transferase</keyword>
<dbReference type="AlphaFoldDB" id="A0A4Y8KWM1"/>
<dbReference type="InterPro" id="IPR029063">
    <property type="entry name" value="SAM-dependent_MTases_sf"/>
</dbReference>
<evidence type="ECO:0000259" key="3">
    <source>
        <dbReference type="Pfam" id="PF13649"/>
    </source>
</evidence>
<dbReference type="RefSeq" id="WP_134171770.1">
    <property type="nucleotide sequence ID" value="NZ_SODI01000001.1"/>
</dbReference>
<name>A0A4Y8KWM1_9MICO</name>
<feature type="domain" description="Methyltransferase" evidence="3">
    <location>
        <begin position="41"/>
        <end position="146"/>
    </location>
</feature>
<dbReference type="OrthoDB" id="7032234at2"/>
<gene>
    <name evidence="4" type="ORF">E3T53_00470</name>
</gene>
<evidence type="ECO:0000313" key="5">
    <source>
        <dbReference type="Proteomes" id="UP000298218"/>
    </source>
</evidence>
<dbReference type="PANTHER" id="PTHR43861">
    <property type="entry name" value="TRANS-ACONITATE 2-METHYLTRANSFERASE-RELATED"/>
    <property type="match status" value="1"/>
</dbReference>
<dbReference type="Pfam" id="PF13649">
    <property type="entry name" value="Methyltransf_25"/>
    <property type="match status" value="1"/>
</dbReference>
<dbReference type="EMBL" id="SOHQ01000001">
    <property type="protein sequence ID" value="TFD82385.1"/>
    <property type="molecule type" value="Genomic_DNA"/>
</dbReference>
<keyword evidence="1 4" id="KW-0489">Methyltransferase</keyword>
<dbReference type="CDD" id="cd02440">
    <property type="entry name" value="AdoMet_MTases"/>
    <property type="match status" value="1"/>
</dbReference>
<evidence type="ECO:0000256" key="1">
    <source>
        <dbReference type="ARBA" id="ARBA00022603"/>
    </source>
</evidence>
<reference evidence="4 5" key="1">
    <citation type="submission" date="2019-03" db="EMBL/GenBank/DDBJ databases">
        <title>Genomics of glacier-inhabiting Cryobacterium strains.</title>
        <authorList>
            <person name="Liu Q."/>
            <person name="Xin Y.-H."/>
        </authorList>
    </citation>
    <scope>NUCLEOTIDE SEQUENCE [LARGE SCALE GENOMIC DNA]</scope>
    <source>
        <strain evidence="4 5">CGMCC 1.4292</strain>
    </source>
</reference>
<evidence type="ECO:0000313" key="4">
    <source>
        <dbReference type="EMBL" id="TFD82385.1"/>
    </source>
</evidence>
<dbReference type="Proteomes" id="UP000298218">
    <property type="component" value="Unassembled WGS sequence"/>
</dbReference>
<organism evidence="4 5">
    <name type="scientific">Cryobacterium psychrophilum</name>
    <dbReference type="NCBI Taxonomy" id="41988"/>
    <lineage>
        <taxon>Bacteria</taxon>
        <taxon>Bacillati</taxon>
        <taxon>Actinomycetota</taxon>
        <taxon>Actinomycetes</taxon>
        <taxon>Micrococcales</taxon>
        <taxon>Microbacteriaceae</taxon>
        <taxon>Cryobacterium</taxon>
    </lineage>
</organism>